<sequence>MFKLKHSALAAAVLVALTACGGSDGDKNIAPQALNVDLSGIQARDWVPLTGSFAAADSNKDDTLAVSAITENGAAVTASSGVYSLSKGKLTVSGLNFTFTPTATGQQVFGYTVTDGDKTASATVTIASAGTDPLAAQQWHLHNTGQAAYSQSDSLYETYFTLLTDLFGLSAERANAIVESRKDPEIRVAGEDMNVRKAYEAGVTGQGVVAVVVDSGLEIAHEDLVNNVLPNRSLNFVPGVLNPMDPTNLSTTGDHGTSVAGLIAAEGWNGLGGRGVAPDAKLIGMNYLEEQSTLAFLLSHGIPGSGIAADEAVAVFNRSYGATIPASVAYSEFDEAVQLFSASELRSGLGAVNTKSSGNSFEDGSADFDNDLCAANGANDLGLTCYNANMEPSQATSYYFSVAAVNSDGRHTSYSTAGANLLVAAPSGEYGDFAPAMVTTDQMSCLRGYSSFDYADIYDNAYFPGFFAGFYPFNAPGHPDNTSCNYTSTFNGTSSAAPNAAGVVALIASANPNLSYRDIRHILVTTSTKVDAENAPVILETANGDFTAHQGWVKNAAGYSFNNLYGYGRVNAGAAVAAAKAYKQNLAEQQVTGWNGVGSYAAETPTALALPVPDNSATGASLTIDVTEDITVEAAQFKFSVANPEMQFGFDAASGYVQTTAGIDLAIEVTSPAGTKSVLLSSKQALILPALTEDFFFQPGYILNDAVFLSNAFYGENAKGSWTIKVLDVNGGNYAASGGYLDVDGYQNNTEASVVEGVALRVLGH</sequence>
<evidence type="ECO:0000313" key="11">
    <source>
        <dbReference type="Proteomes" id="UP001595962"/>
    </source>
</evidence>
<evidence type="ECO:0000256" key="3">
    <source>
        <dbReference type="ARBA" id="ARBA00022729"/>
    </source>
</evidence>
<evidence type="ECO:0000256" key="5">
    <source>
        <dbReference type="ARBA" id="ARBA00022825"/>
    </source>
</evidence>
<dbReference type="PROSITE" id="PS00136">
    <property type="entry name" value="SUBTILASE_ASP"/>
    <property type="match status" value="1"/>
</dbReference>
<dbReference type="PANTHER" id="PTHR42884:SF14">
    <property type="entry name" value="NEUROENDOCRINE CONVERTASE 1"/>
    <property type="match status" value="1"/>
</dbReference>
<dbReference type="InterPro" id="IPR034182">
    <property type="entry name" value="Kexin/furin"/>
</dbReference>
<keyword evidence="3 8" id="KW-0732">Signal</keyword>
<dbReference type="Pfam" id="PF01483">
    <property type="entry name" value="P_proprotein"/>
    <property type="match status" value="1"/>
</dbReference>
<dbReference type="InterPro" id="IPR002884">
    <property type="entry name" value="P_dom"/>
</dbReference>
<evidence type="ECO:0000256" key="8">
    <source>
        <dbReference type="SAM" id="SignalP"/>
    </source>
</evidence>
<dbReference type="SUPFAM" id="SSF52743">
    <property type="entry name" value="Subtilisin-like"/>
    <property type="match status" value="1"/>
</dbReference>
<evidence type="ECO:0000256" key="2">
    <source>
        <dbReference type="ARBA" id="ARBA00022670"/>
    </source>
</evidence>
<dbReference type="PROSITE" id="PS00137">
    <property type="entry name" value="SUBTILASE_HIS"/>
    <property type="match status" value="1"/>
</dbReference>
<evidence type="ECO:0000259" key="9">
    <source>
        <dbReference type="PROSITE" id="PS51829"/>
    </source>
</evidence>
<dbReference type="PROSITE" id="PS51892">
    <property type="entry name" value="SUBTILASE"/>
    <property type="match status" value="1"/>
</dbReference>
<keyword evidence="11" id="KW-1185">Reference proteome</keyword>
<dbReference type="Pfam" id="PF00082">
    <property type="entry name" value="Peptidase_S8"/>
    <property type="match status" value="1"/>
</dbReference>
<feature type="active site" description="Charge relay system" evidence="7">
    <location>
        <position position="255"/>
    </location>
</feature>
<dbReference type="PANTHER" id="PTHR42884">
    <property type="entry name" value="PROPROTEIN CONVERTASE SUBTILISIN/KEXIN-RELATED"/>
    <property type="match status" value="1"/>
</dbReference>
<dbReference type="Pfam" id="PF17963">
    <property type="entry name" value="Big_9"/>
    <property type="match status" value="1"/>
</dbReference>
<evidence type="ECO:0000256" key="4">
    <source>
        <dbReference type="ARBA" id="ARBA00022801"/>
    </source>
</evidence>
<feature type="active site" description="Charge relay system" evidence="7">
    <location>
        <position position="214"/>
    </location>
</feature>
<reference evidence="11" key="1">
    <citation type="journal article" date="2019" name="Int. J. Syst. Evol. Microbiol.">
        <title>The Global Catalogue of Microorganisms (GCM) 10K type strain sequencing project: providing services to taxonomists for standard genome sequencing and annotation.</title>
        <authorList>
            <consortium name="The Broad Institute Genomics Platform"/>
            <consortium name="The Broad Institute Genome Sequencing Center for Infectious Disease"/>
            <person name="Wu L."/>
            <person name="Ma J."/>
        </authorList>
    </citation>
    <scope>NUCLEOTIDE SEQUENCE [LARGE SCALE GENOMIC DNA]</scope>
    <source>
        <strain evidence="11">DT28</strain>
    </source>
</reference>
<dbReference type="Proteomes" id="UP001595962">
    <property type="component" value="Unassembled WGS sequence"/>
</dbReference>
<comment type="similarity">
    <text evidence="1">Belongs to the peptidase S8 family. Furin subfamily.</text>
</comment>
<dbReference type="InterPro" id="IPR022398">
    <property type="entry name" value="Peptidase_S8_His-AS"/>
</dbReference>
<dbReference type="Gene3D" id="2.60.120.260">
    <property type="entry name" value="Galactose-binding domain-like"/>
    <property type="match status" value="1"/>
</dbReference>
<dbReference type="InterPro" id="IPR000209">
    <property type="entry name" value="Peptidase_S8/S53_dom"/>
</dbReference>
<dbReference type="InterPro" id="IPR015500">
    <property type="entry name" value="Peptidase_S8_subtilisin-rel"/>
</dbReference>
<keyword evidence="6" id="KW-0106">Calcium</keyword>
<dbReference type="InterPro" id="IPR008979">
    <property type="entry name" value="Galactose-bd-like_sf"/>
</dbReference>
<evidence type="ECO:0000256" key="7">
    <source>
        <dbReference type="PROSITE-ProRule" id="PRU01240"/>
    </source>
</evidence>
<dbReference type="PROSITE" id="PS51829">
    <property type="entry name" value="P_HOMO_B"/>
    <property type="match status" value="1"/>
</dbReference>
<accession>A0ABV9JNJ3</accession>
<dbReference type="EMBL" id="JBHSGB010000010">
    <property type="protein sequence ID" value="MFC4655811.1"/>
    <property type="molecule type" value="Genomic_DNA"/>
</dbReference>
<dbReference type="CDD" id="cd04059">
    <property type="entry name" value="Peptidases_S8_Protein_convertases_Kexins_Furin-like"/>
    <property type="match status" value="1"/>
</dbReference>
<proteinExistence type="inferred from homology"/>
<keyword evidence="2 7" id="KW-0645">Protease</keyword>
<dbReference type="InterPro" id="IPR023827">
    <property type="entry name" value="Peptidase_S8_Asp-AS"/>
</dbReference>
<dbReference type="InterPro" id="IPR036852">
    <property type="entry name" value="Peptidase_S8/S53_dom_sf"/>
</dbReference>
<keyword evidence="4 7" id="KW-0378">Hydrolase</keyword>
<evidence type="ECO:0000256" key="6">
    <source>
        <dbReference type="ARBA" id="ARBA00022837"/>
    </source>
</evidence>
<dbReference type="InterPro" id="IPR023828">
    <property type="entry name" value="Peptidase_S8_Ser-AS"/>
</dbReference>
<organism evidence="10 11">
    <name type="scientific">Rheinheimera marina</name>
    <dbReference type="NCBI Taxonomy" id="1774958"/>
    <lineage>
        <taxon>Bacteria</taxon>
        <taxon>Pseudomonadati</taxon>
        <taxon>Pseudomonadota</taxon>
        <taxon>Gammaproteobacteria</taxon>
        <taxon>Chromatiales</taxon>
        <taxon>Chromatiaceae</taxon>
        <taxon>Rheinheimera</taxon>
    </lineage>
</organism>
<dbReference type="PROSITE" id="PS00138">
    <property type="entry name" value="SUBTILASE_SER"/>
    <property type="match status" value="1"/>
</dbReference>
<feature type="signal peptide" evidence="8">
    <location>
        <begin position="1"/>
        <end position="21"/>
    </location>
</feature>
<feature type="active site" description="Charge relay system" evidence="7">
    <location>
        <position position="494"/>
    </location>
</feature>
<keyword evidence="5 7" id="KW-0720">Serine protease</keyword>
<feature type="domain" description="P/Homo B" evidence="9">
    <location>
        <begin position="586"/>
        <end position="765"/>
    </location>
</feature>
<evidence type="ECO:0000313" key="10">
    <source>
        <dbReference type="EMBL" id="MFC4655811.1"/>
    </source>
</evidence>
<dbReference type="Gene3D" id="3.40.50.200">
    <property type="entry name" value="Peptidase S8/S53 domain"/>
    <property type="match status" value="1"/>
</dbReference>
<feature type="chain" id="PRO_5045495883" evidence="8">
    <location>
        <begin position="22"/>
        <end position="765"/>
    </location>
</feature>
<protein>
    <submittedName>
        <fullName evidence="10">S8 family serine peptidase</fullName>
    </submittedName>
</protein>
<gene>
    <name evidence="10" type="ORF">ACFO3I_12420</name>
</gene>
<dbReference type="RefSeq" id="WP_377334293.1">
    <property type="nucleotide sequence ID" value="NZ_JBHSGB010000010.1"/>
</dbReference>
<dbReference type="SUPFAM" id="SSF49785">
    <property type="entry name" value="Galactose-binding domain-like"/>
    <property type="match status" value="1"/>
</dbReference>
<comment type="caution">
    <text evidence="10">The sequence shown here is derived from an EMBL/GenBank/DDBJ whole genome shotgun (WGS) entry which is preliminary data.</text>
</comment>
<dbReference type="PROSITE" id="PS51257">
    <property type="entry name" value="PROKAR_LIPOPROTEIN"/>
    <property type="match status" value="1"/>
</dbReference>
<evidence type="ECO:0000256" key="1">
    <source>
        <dbReference type="ARBA" id="ARBA00005325"/>
    </source>
</evidence>
<name>A0ABV9JNJ3_9GAMM</name>
<dbReference type="PRINTS" id="PR00723">
    <property type="entry name" value="SUBTILISIN"/>
</dbReference>